<dbReference type="AlphaFoldDB" id="A0AB37C295"/>
<evidence type="ECO:0000313" key="2">
    <source>
        <dbReference type="Proteomes" id="UP000247117"/>
    </source>
</evidence>
<reference evidence="1 2" key="1">
    <citation type="journal article" date="2018" name="BMC Genomics">
        <title>Whole genome analysis reveals the diversity and evolutionary relationships between necrotic enteritis-causing strains of Clostridium perfringens.</title>
        <authorList>
            <person name="Lacey J.A."/>
            <person name="Allnutt T.R."/>
            <person name="Vezina B."/>
            <person name="Van T.T.H."/>
            <person name="Stent T."/>
            <person name="Han X."/>
            <person name="Rood J.I."/>
            <person name="Wade B."/>
            <person name="Keyburn A.L."/>
            <person name="Seeman T."/>
            <person name="Chen H."/>
            <person name="Haring V."/>
            <person name="Johanesen P.A."/>
            <person name="Lyras D."/>
            <person name="Moore R.J."/>
        </authorList>
    </citation>
    <scope>NUCLEOTIDE SEQUENCE [LARGE SCALE GENOMIC DNA]</scope>
    <source>
        <strain evidence="1 2">EUR-NE15</strain>
    </source>
</reference>
<comment type="caution">
    <text evidence="1">The sequence shown here is derived from an EMBL/GenBank/DDBJ whole genome shotgun (WGS) entry which is preliminary data.</text>
</comment>
<dbReference type="RefSeq" id="WP_110083385.1">
    <property type="nucleotide sequence ID" value="NZ_PJTB01000006.1"/>
</dbReference>
<proteinExistence type="predicted"/>
<organism evidence="1 2">
    <name type="scientific">Clostridium perfringens</name>
    <dbReference type="NCBI Taxonomy" id="1502"/>
    <lineage>
        <taxon>Bacteria</taxon>
        <taxon>Bacillati</taxon>
        <taxon>Bacillota</taxon>
        <taxon>Clostridia</taxon>
        <taxon>Eubacteriales</taxon>
        <taxon>Clostridiaceae</taxon>
        <taxon>Clostridium</taxon>
    </lineage>
</organism>
<dbReference type="Proteomes" id="UP000247117">
    <property type="component" value="Unassembled WGS sequence"/>
</dbReference>
<protein>
    <recommendedName>
        <fullName evidence="3">HNH endonuclease</fullName>
    </recommendedName>
</protein>
<sequence length="255" mass="30442">MKIYHEGNRIYFSDKSVSKLGYTNFNQELWNIIKHRKFSVKYEKLKDGSKKAKYINCSSLRKTLHQIVIDFYYGEKIREEMYKDGFIIEHHDNDGFNCLIENLSFLNKKRNTSKGLGYDVERVRLLDMVAINIFKDFDTRKYQITLAFNRPYYLIGNGKKISLASMYFVYDDNYKIVINDATNILDLLESYGKLNLSKLNFKSWKYKKCIEIQMSEEEKLSPIIIRNGVFYFNMDCPFQRIERVNVNAELYKNNR</sequence>
<evidence type="ECO:0000313" key="1">
    <source>
        <dbReference type="EMBL" id="PWX37185.1"/>
    </source>
</evidence>
<name>A0AB37C295_CLOPF</name>
<gene>
    <name evidence="1" type="ORF">CYK91_13585</name>
</gene>
<accession>A0AB37C295</accession>
<dbReference type="EMBL" id="PJTB01000006">
    <property type="protein sequence ID" value="PWX37185.1"/>
    <property type="molecule type" value="Genomic_DNA"/>
</dbReference>
<evidence type="ECO:0008006" key="3">
    <source>
        <dbReference type="Google" id="ProtNLM"/>
    </source>
</evidence>